<keyword evidence="1" id="KW-1133">Transmembrane helix</keyword>
<dbReference type="EMBL" id="CAXLJM020000164">
    <property type="protein sequence ID" value="CAL8145482.1"/>
    <property type="molecule type" value="Genomic_DNA"/>
</dbReference>
<evidence type="ECO:0000256" key="1">
    <source>
        <dbReference type="SAM" id="Phobius"/>
    </source>
</evidence>
<organism evidence="3 4">
    <name type="scientific">Orchesella dallaii</name>
    <dbReference type="NCBI Taxonomy" id="48710"/>
    <lineage>
        <taxon>Eukaryota</taxon>
        <taxon>Metazoa</taxon>
        <taxon>Ecdysozoa</taxon>
        <taxon>Arthropoda</taxon>
        <taxon>Hexapoda</taxon>
        <taxon>Collembola</taxon>
        <taxon>Entomobryomorpha</taxon>
        <taxon>Entomobryoidea</taxon>
        <taxon>Orchesellidae</taxon>
        <taxon>Orchesellinae</taxon>
        <taxon>Orchesella</taxon>
    </lineage>
</organism>
<accession>A0ABP1S6X7</accession>
<keyword evidence="4" id="KW-1185">Reference proteome</keyword>
<comment type="caution">
    <text evidence="3">The sequence shown here is derived from an EMBL/GenBank/DDBJ whole genome shotgun (WGS) entry which is preliminary data.</text>
</comment>
<keyword evidence="1" id="KW-0812">Transmembrane</keyword>
<feature type="transmembrane region" description="Helical" evidence="1">
    <location>
        <begin position="6"/>
        <end position="28"/>
    </location>
</feature>
<dbReference type="Pfam" id="PF16033">
    <property type="entry name" value="DUF4789"/>
    <property type="match status" value="1"/>
</dbReference>
<evidence type="ECO:0000259" key="2">
    <source>
        <dbReference type="Pfam" id="PF16033"/>
    </source>
</evidence>
<protein>
    <recommendedName>
        <fullName evidence="2">DUF4789 domain-containing protein</fullName>
    </recommendedName>
</protein>
<dbReference type="InterPro" id="IPR031993">
    <property type="entry name" value="DUF4789"/>
</dbReference>
<evidence type="ECO:0000313" key="4">
    <source>
        <dbReference type="Proteomes" id="UP001642540"/>
    </source>
</evidence>
<proteinExistence type="predicted"/>
<gene>
    <name evidence="3" type="ORF">ODALV1_LOCUS30506</name>
</gene>
<dbReference type="Proteomes" id="UP001642540">
    <property type="component" value="Unassembled WGS sequence"/>
</dbReference>
<reference evidence="3 4" key="1">
    <citation type="submission" date="2024-08" db="EMBL/GenBank/DDBJ databases">
        <authorList>
            <person name="Cucini C."/>
            <person name="Frati F."/>
        </authorList>
    </citation>
    <scope>NUCLEOTIDE SEQUENCE [LARGE SCALE GENOMIC DNA]</scope>
</reference>
<keyword evidence="1" id="KW-0472">Membrane</keyword>
<name>A0ABP1S6X7_9HEXA</name>
<sequence>MSFITNSIFVIVIVSGFIFTCVLSVNLSSERNSRSGKRVKVLLSGEEESAEILSSESGPSGKVRIVTDLVFFDLGIHIDFRYNQTKKVEDSIVSAPGCPKTTAGRPWVYYGAPRKCVLVGFRGPCPFGQRIFQLEHSNFGVCNCDCFAVKQIVPENLSEMPALSNYNLKDNLILYPREERRGRRIATKLADYFAPQKRCNRTKAGAFIVNSKYMKSVLESDFVAADTEPLMDEEPAKSRYQFCFSEAHHRQVVYDSGSQTCYPFLDQGPCQMGEWLVKNLEDDSVLCEKRKCNEFVGHSDKDHHHGGGFTYFDYKRQECIHETFGSHKESFFHTSGTIVRSRNSFCREAGMKYSSIRKTCVTDHKIKIDFNVLG</sequence>
<evidence type="ECO:0000313" key="3">
    <source>
        <dbReference type="EMBL" id="CAL8145482.1"/>
    </source>
</evidence>
<feature type="domain" description="DUF4789" evidence="2">
    <location>
        <begin position="242"/>
        <end position="303"/>
    </location>
</feature>